<evidence type="ECO:0000313" key="5">
    <source>
        <dbReference type="EMBL" id="PPQ31525.1"/>
    </source>
</evidence>
<keyword evidence="2" id="KW-0238">DNA-binding</keyword>
<keyword evidence="3" id="KW-0804">Transcription</keyword>
<dbReference type="PANTHER" id="PTHR43130:SF3">
    <property type="entry name" value="HTH-TYPE TRANSCRIPTIONAL REGULATOR RV1931C"/>
    <property type="match status" value="1"/>
</dbReference>
<evidence type="ECO:0000256" key="3">
    <source>
        <dbReference type="ARBA" id="ARBA00023163"/>
    </source>
</evidence>
<protein>
    <recommendedName>
        <fullName evidence="4">HTH araC/xylS-type domain-containing protein</fullName>
    </recommendedName>
</protein>
<keyword evidence="1" id="KW-0805">Transcription regulation</keyword>
<dbReference type="InterPro" id="IPR018062">
    <property type="entry name" value="HTH_AraC-typ_CS"/>
</dbReference>
<gene>
    <name evidence="5" type="ORF">CCR94_09155</name>
</gene>
<dbReference type="Gene3D" id="1.10.10.60">
    <property type="entry name" value="Homeodomain-like"/>
    <property type="match status" value="1"/>
</dbReference>
<dbReference type="InterPro" id="IPR029062">
    <property type="entry name" value="Class_I_gatase-like"/>
</dbReference>
<dbReference type="InterPro" id="IPR009057">
    <property type="entry name" value="Homeodomain-like_sf"/>
</dbReference>
<dbReference type="PROSITE" id="PS00041">
    <property type="entry name" value="HTH_ARAC_FAMILY_1"/>
    <property type="match status" value="1"/>
</dbReference>
<evidence type="ECO:0000256" key="1">
    <source>
        <dbReference type="ARBA" id="ARBA00023015"/>
    </source>
</evidence>
<dbReference type="InterPro" id="IPR018060">
    <property type="entry name" value="HTH_AraC"/>
</dbReference>
<dbReference type="GO" id="GO:0003700">
    <property type="term" value="F:DNA-binding transcription factor activity"/>
    <property type="evidence" value="ECO:0007669"/>
    <property type="project" value="InterPro"/>
</dbReference>
<dbReference type="SMART" id="SM00342">
    <property type="entry name" value="HTH_ARAC"/>
    <property type="match status" value="1"/>
</dbReference>
<dbReference type="Pfam" id="PF12833">
    <property type="entry name" value="HTH_18"/>
    <property type="match status" value="1"/>
</dbReference>
<dbReference type="CDD" id="cd03136">
    <property type="entry name" value="GATase1_AraC_ArgR_like"/>
    <property type="match status" value="1"/>
</dbReference>
<dbReference type="Pfam" id="PF01965">
    <property type="entry name" value="DJ-1_PfpI"/>
    <property type="match status" value="1"/>
</dbReference>
<keyword evidence="6" id="KW-1185">Reference proteome</keyword>
<name>A0A2S6NA78_9HYPH</name>
<comment type="caution">
    <text evidence="5">The sequence shown here is derived from an EMBL/GenBank/DDBJ whole genome shotgun (WGS) entry which is preliminary data.</text>
</comment>
<dbReference type="Gene3D" id="3.40.50.880">
    <property type="match status" value="1"/>
</dbReference>
<dbReference type="Proteomes" id="UP000239089">
    <property type="component" value="Unassembled WGS sequence"/>
</dbReference>
<sequence>MSYASAVEPLRAANVLAGETLYCWSHLSLDGAPVRASVGLEIVPDLTWETARALDSLFVCAGGNPAAFDHKPTFSRLRALAAAGVEIGGMSGGAFVLARAGLLRRRRCTIHWEHIPALLEEFPDLQLERTLYVFDGGSSTGLATCAGGLAAFDMMADLIGRRHGAQLAAGVSEWYLRTHSRSGEEAQRLSLRERTRVANDKVLKALALMEERIEHPLARKTLAEAAGVSVRQLERLFAAHLGRSLASHYLGLRLDRARKLLRQTSLSVVEVALACGFAASGHFSRVYKARFGCAPTVERRNQ</sequence>
<evidence type="ECO:0000259" key="4">
    <source>
        <dbReference type="PROSITE" id="PS01124"/>
    </source>
</evidence>
<dbReference type="PANTHER" id="PTHR43130">
    <property type="entry name" value="ARAC-FAMILY TRANSCRIPTIONAL REGULATOR"/>
    <property type="match status" value="1"/>
</dbReference>
<accession>A0A2S6NA78</accession>
<dbReference type="EMBL" id="NHSJ01000057">
    <property type="protein sequence ID" value="PPQ31525.1"/>
    <property type="molecule type" value="Genomic_DNA"/>
</dbReference>
<dbReference type="SUPFAM" id="SSF46689">
    <property type="entry name" value="Homeodomain-like"/>
    <property type="match status" value="2"/>
</dbReference>
<dbReference type="SUPFAM" id="SSF52317">
    <property type="entry name" value="Class I glutamine amidotransferase-like"/>
    <property type="match status" value="1"/>
</dbReference>
<evidence type="ECO:0000256" key="2">
    <source>
        <dbReference type="ARBA" id="ARBA00023125"/>
    </source>
</evidence>
<organism evidence="5 6">
    <name type="scientific">Rhodoblastus sphagnicola</name>
    <dbReference type="NCBI Taxonomy" id="333368"/>
    <lineage>
        <taxon>Bacteria</taxon>
        <taxon>Pseudomonadati</taxon>
        <taxon>Pseudomonadota</taxon>
        <taxon>Alphaproteobacteria</taxon>
        <taxon>Hyphomicrobiales</taxon>
        <taxon>Rhodoblastaceae</taxon>
        <taxon>Rhodoblastus</taxon>
    </lineage>
</organism>
<reference evidence="5 6" key="1">
    <citation type="journal article" date="2018" name="Arch. Microbiol.">
        <title>New insights into the metabolic potential of the phototrophic purple bacterium Rhodopila globiformis DSM 161(T) from its draft genome sequence and evidence for a vanadium-dependent nitrogenase.</title>
        <authorList>
            <person name="Imhoff J.F."/>
            <person name="Rahn T."/>
            <person name="Kunzel S."/>
            <person name="Neulinger S.C."/>
        </authorList>
    </citation>
    <scope>NUCLEOTIDE SEQUENCE [LARGE SCALE GENOMIC DNA]</scope>
    <source>
        <strain evidence="5 6">DSM 16996</strain>
    </source>
</reference>
<feature type="domain" description="HTH araC/xylS-type" evidence="4">
    <location>
        <begin position="203"/>
        <end position="301"/>
    </location>
</feature>
<dbReference type="AlphaFoldDB" id="A0A2S6NA78"/>
<dbReference type="InterPro" id="IPR002818">
    <property type="entry name" value="DJ-1/PfpI"/>
</dbReference>
<dbReference type="GO" id="GO:0043565">
    <property type="term" value="F:sequence-specific DNA binding"/>
    <property type="evidence" value="ECO:0007669"/>
    <property type="project" value="InterPro"/>
</dbReference>
<proteinExistence type="predicted"/>
<dbReference type="OrthoDB" id="9793400at2"/>
<dbReference type="PROSITE" id="PS01124">
    <property type="entry name" value="HTH_ARAC_FAMILY_2"/>
    <property type="match status" value="1"/>
</dbReference>
<evidence type="ECO:0000313" key="6">
    <source>
        <dbReference type="Proteomes" id="UP000239089"/>
    </source>
</evidence>
<dbReference type="InterPro" id="IPR052158">
    <property type="entry name" value="INH-QAR"/>
</dbReference>